<keyword evidence="2" id="KW-1185">Reference proteome</keyword>
<dbReference type="GO" id="GO:0005829">
    <property type="term" value="C:cytosol"/>
    <property type="evidence" value="ECO:0007669"/>
    <property type="project" value="TreeGrafter"/>
</dbReference>
<dbReference type="InterPro" id="IPR036412">
    <property type="entry name" value="HAD-like_sf"/>
</dbReference>
<dbReference type="GO" id="GO:0016787">
    <property type="term" value="F:hydrolase activity"/>
    <property type="evidence" value="ECO:0007669"/>
    <property type="project" value="UniProtKB-KW"/>
</dbReference>
<organism evidence="1 2">
    <name type="scientific">Qingrenia yutianensis</name>
    <dbReference type="NCBI Taxonomy" id="2763676"/>
    <lineage>
        <taxon>Bacteria</taxon>
        <taxon>Bacillati</taxon>
        <taxon>Bacillota</taxon>
        <taxon>Clostridia</taxon>
        <taxon>Eubacteriales</taxon>
        <taxon>Oscillospiraceae</taxon>
        <taxon>Qingrenia</taxon>
    </lineage>
</organism>
<reference evidence="1" key="1">
    <citation type="submission" date="2020-08" db="EMBL/GenBank/DDBJ databases">
        <title>Genome public.</title>
        <authorList>
            <person name="Liu C."/>
            <person name="Sun Q."/>
        </authorList>
    </citation>
    <scope>NUCLEOTIDE SEQUENCE</scope>
    <source>
        <strain evidence="1">NSJ-50</strain>
    </source>
</reference>
<evidence type="ECO:0000313" key="1">
    <source>
        <dbReference type="EMBL" id="MBC8596391.1"/>
    </source>
</evidence>
<dbReference type="EMBL" id="JACRTE010000005">
    <property type="protein sequence ID" value="MBC8596391.1"/>
    <property type="molecule type" value="Genomic_DNA"/>
</dbReference>
<dbReference type="AlphaFoldDB" id="A0A926FAK3"/>
<dbReference type="PANTHER" id="PTHR43434">
    <property type="entry name" value="PHOSPHOGLYCOLATE PHOSPHATASE"/>
    <property type="match status" value="1"/>
</dbReference>
<comment type="caution">
    <text evidence="1">The sequence shown here is derived from an EMBL/GenBank/DDBJ whole genome shotgun (WGS) entry which is preliminary data.</text>
</comment>
<protein>
    <submittedName>
        <fullName evidence="1">HAD hydrolase-like protein</fullName>
    </submittedName>
</protein>
<dbReference type="SFLD" id="SFLDG01129">
    <property type="entry name" value="C1.5:_HAD__Beta-PGM__Phosphata"/>
    <property type="match status" value="1"/>
</dbReference>
<dbReference type="InterPro" id="IPR023198">
    <property type="entry name" value="PGP-like_dom2"/>
</dbReference>
<dbReference type="GO" id="GO:0004713">
    <property type="term" value="F:protein tyrosine kinase activity"/>
    <property type="evidence" value="ECO:0007669"/>
    <property type="project" value="TreeGrafter"/>
</dbReference>
<dbReference type="RefSeq" id="WP_262431874.1">
    <property type="nucleotide sequence ID" value="NZ_JACRTE010000005.1"/>
</dbReference>
<dbReference type="SFLD" id="SFLDS00003">
    <property type="entry name" value="Haloacid_Dehalogenase"/>
    <property type="match status" value="1"/>
</dbReference>
<dbReference type="Pfam" id="PF13419">
    <property type="entry name" value="HAD_2"/>
    <property type="match status" value="1"/>
</dbReference>
<name>A0A926FAK3_9FIRM</name>
<dbReference type="InterPro" id="IPR041492">
    <property type="entry name" value="HAD_2"/>
</dbReference>
<gene>
    <name evidence="1" type="ORF">H8706_05865</name>
</gene>
<keyword evidence="1" id="KW-0378">Hydrolase</keyword>
<sequence>MKKTKYKYIIFDLDGTITDSAYGVQRCFNYALSKFGKEVPDHTKLRVVGPPLKESFIGQFGMTEEESDRALEYYRALYREKGMLEWDRLFGGIDTLIKDMHGAGYIILLGSSKPTDFCVKILNYFGISKYFTRMDAASFDSSRATKEAVLENTIKMAGIADKSEAVLIGDTKFDLMGAEYVGIDAVAVEYGYGTYEELRKYKTVYIAKTVDDLRAFFLGE</sequence>
<dbReference type="PANTHER" id="PTHR43434:SF20">
    <property type="entry name" value="5'-NUCLEOTIDASE"/>
    <property type="match status" value="1"/>
</dbReference>
<accession>A0A926FAK3</accession>
<proteinExistence type="predicted"/>
<dbReference type="Proteomes" id="UP000647416">
    <property type="component" value="Unassembled WGS sequence"/>
</dbReference>
<evidence type="ECO:0000313" key="2">
    <source>
        <dbReference type="Proteomes" id="UP000647416"/>
    </source>
</evidence>
<dbReference type="SUPFAM" id="SSF56784">
    <property type="entry name" value="HAD-like"/>
    <property type="match status" value="1"/>
</dbReference>
<dbReference type="InterPro" id="IPR023214">
    <property type="entry name" value="HAD_sf"/>
</dbReference>
<dbReference type="Gene3D" id="3.40.50.1000">
    <property type="entry name" value="HAD superfamily/HAD-like"/>
    <property type="match status" value="1"/>
</dbReference>
<dbReference type="Gene3D" id="1.10.150.240">
    <property type="entry name" value="Putative phosphatase, domain 2"/>
    <property type="match status" value="1"/>
</dbReference>
<dbReference type="InterPro" id="IPR050155">
    <property type="entry name" value="HAD-like_hydrolase_sf"/>
</dbReference>